<feature type="transmembrane region" description="Helical" evidence="7">
    <location>
        <begin position="322"/>
        <end position="338"/>
    </location>
</feature>
<feature type="transmembrane region" description="Helical" evidence="7">
    <location>
        <begin position="568"/>
        <end position="590"/>
    </location>
</feature>
<dbReference type="Proteomes" id="UP000051461">
    <property type="component" value="Unassembled WGS sequence"/>
</dbReference>
<dbReference type="Pfam" id="PF01943">
    <property type="entry name" value="Polysacc_synt"/>
    <property type="match status" value="1"/>
</dbReference>
<reference evidence="8 9" key="1">
    <citation type="journal article" date="2015" name="Genome Announc.">
        <title>Expanding the biotechnology potential of lactobacilli through comparative genomics of 213 strains and associated genera.</title>
        <authorList>
            <person name="Sun Z."/>
            <person name="Harris H.M."/>
            <person name="McCann A."/>
            <person name="Guo C."/>
            <person name="Argimon S."/>
            <person name="Zhang W."/>
            <person name="Yang X."/>
            <person name="Jeffery I.B."/>
            <person name="Cooney J.C."/>
            <person name="Kagawa T.F."/>
            <person name="Liu W."/>
            <person name="Song Y."/>
            <person name="Salvetti E."/>
            <person name="Wrobel A."/>
            <person name="Rasinkangas P."/>
            <person name="Parkhill J."/>
            <person name="Rea M.C."/>
            <person name="O'Sullivan O."/>
            <person name="Ritari J."/>
            <person name="Douillard F.P."/>
            <person name="Paul Ross R."/>
            <person name="Yang R."/>
            <person name="Briner A.E."/>
            <person name="Felis G.E."/>
            <person name="de Vos W.M."/>
            <person name="Barrangou R."/>
            <person name="Klaenhammer T.R."/>
            <person name="Caufield P.W."/>
            <person name="Cui Y."/>
            <person name="Zhang H."/>
            <person name="O'Toole P.W."/>
        </authorList>
    </citation>
    <scope>NUCLEOTIDE SEQUENCE [LARGE SCALE GENOMIC DNA]</scope>
    <source>
        <strain evidence="8 9">DSM 20003</strain>
    </source>
</reference>
<feature type="transmembrane region" description="Helical" evidence="7">
    <location>
        <begin position="270"/>
        <end position="290"/>
    </location>
</feature>
<dbReference type="GO" id="GO:0005886">
    <property type="term" value="C:plasma membrane"/>
    <property type="evidence" value="ECO:0007669"/>
    <property type="project" value="UniProtKB-SubCell"/>
</dbReference>
<name>A0A0R1GDX7_9LACO</name>
<feature type="compositionally biased region" description="Low complexity" evidence="6">
    <location>
        <begin position="1"/>
        <end position="24"/>
    </location>
</feature>
<feature type="transmembrane region" description="Helical" evidence="7">
    <location>
        <begin position="539"/>
        <end position="562"/>
    </location>
</feature>
<sequence length="613" mass="67449">MRQEPTAPANSQAPQSAAATPATPKSEQPTTIPIHASSTQPVQHFPFNFQSPAPETTVVPPVIPAAPAPESTANEAPTEPSAKEKMLKGSAWMTAGSIMSRILGAIYVIPWVAWFGNHSGQANALFAIGYNIYSLFLIVSTAGIPGAVAKQVAHYNAMNEYNMGRRLFRSGLSLMAVMGVLSAGILYVLAPALSTGNPAAVPVIRSLSWPLLVIPVMSLFRGFFQGYADMMPSAISQFLEQLARIIYMLAMTYWIMQIGHGNYVDAVTQSTFAAFIGAIASLLTLAWYYMRKHRQWHTLYENSNDELHQSTRQMLWEMIRQAIPFIILDAGVTIFQWVDQYTFIRWIGRFVGGSSASHYELFQLFAFSANKLIMITVSLASSMAVTSIPLLSEAYTRGEDKTLRDQIDNTIELFFFIMIPAAIGMAVVAKPLYTIFYGYNFSGTLILEFSSYVSVALGFFTVLAAVLQGLYQNRMAIAYFVVGLIVKLILQYPMIATFKVFGPLVATAIGLAVTCTLMMRSLNQMFHLKASELLRRIGLILFFTLIMYGVCAVLEHGVFMVLNPMSHIQSMIGLIIVAGIGGAIYGYLVLRTRLADAVLGGRVAGLRRRLHIK</sequence>
<organism evidence="8 9">
    <name type="scientific">Loigolactobacillus bifermentans DSM 20003</name>
    <dbReference type="NCBI Taxonomy" id="1423726"/>
    <lineage>
        <taxon>Bacteria</taxon>
        <taxon>Bacillati</taxon>
        <taxon>Bacillota</taxon>
        <taxon>Bacilli</taxon>
        <taxon>Lactobacillales</taxon>
        <taxon>Lactobacillaceae</taxon>
        <taxon>Loigolactobacillus</taxon>
    </lineage>
</organism>
<dbReference type="PIRSF" id="PIRSF038958">
    <property type="entry name" value="PG_synth_SpoVB"/>
    <property type="match status" value="1"/>
</dbReference>
<keyword evidence="5 7" id="KW-0472">Membrane</keyword>
<keyword evidence="3 7" id="KW-0812">Transmembrane</keyword>
<gene>
    <name evidence="8" type="ORF">FC07_GL002132</name>
</gene>
<feature type="transmembrane region" description="Helical" evidence="7">
    <location>
        <begin position="125"/>
        <end position="149"/>
    </location>
</feature>
<comment type="subcellular location">
    <subcellularLocation>
        <location evidence="1">Cell membrane</location>
        <topology evidence="1">Multi-pass membrane protein</topology>
    </subcellularLocation>
</comment>
<evidence type="ECO:0000256" key="4">
    <source>
        <dbReference type="ARBA" id="ARBA00022989"/>
    </source>
</evidence>
<proteinExistence type="predicted"/>
<feature type="transmembrane region" description="Helical" evidence="7">
    <location>
        <begin position="372"/>
        <end position="392"/>
    </location>
</feature>
<feature type="transmembrane region" description="Helical" evidence="7">
    <location>
        <begin position="449"/>
        <end position="470"/>
    </location>
</feature>
<keyword evidence="2" id="KW-1003">Cell membrane</keyword>
<dbReference type="InterPro" id="IPR050833">
    <property type="entry name" value="Poly_Biosynth_Transport"/>
</dbReference>
<feature type="transmembrane region" description="Helical" evidence="7">
    <location>
        <begin position="477"/>
        <end position="494"/>
    </location>
</feature>
<feature type="compositionally biased region" description="Polar residues" evidence="6">
    <location>
        <begin position="25"/>
        <end position="37"/>
    </location>
</feature>
<evidence type="ECO:0000256" key="3">
    <source>
        <dbReference type="ARBA" id="ARBA00022692"/>
    </source>
</evidence>
<evidence type="ECO:0000256" key="2">
    <source>
        <dbReference type="ARBA" id="ARBA00022475"/>
    </source>
</evidence>
<dbReference type="InterPro" id="IPR024923">
    <property type="entry name" value="PG_synth_SpoVB"/>
</dbReference>
<dbReference type="CDD" id="cd13124">
    <property type="entry name" value="MATE_SpoVB_like"/>
    <property type="match status" value="1"/>
</dbReference>
<feature type="transmembrane region" description="Helical" evidence="7">
    <location>
        <begin position="202"/>
        <end position="224"/>
    </location>
</feature>
<keyword evidence="9" id="KW-1185">Reference proteome</keyword>
<feature type="region of interest" description="Disordered" evidence="6">
    <location>
        <begin position="1"/>
        <end position="37"/>
    </location>
</feature>
<protein>
    <submittedName>
        <fullName evidence="8">Drug Na(+) antiporter (Drug efflux pump)</fullName>
    </submittedName>
</protein>
<dbReference type="PANTHER" id="PTHR30250:SF21">
    <property type="entry name" value="LIPID II FLIPPASE MURJ"/>
    <property type="match status" value="1"/>
</dbReference>
<feature type="transmembrane region" description="Helical" evidence="7">
    <location>
        <begin position="245"/>
        <end position="264"/>
    </location>
</feature>
<evidence type="ECO:0000256" key="7">
    <source>
        <dbReference type="SAM" id="Phobius"/>
    </source>
</evidence>
<dbReference type="PANTHER" id="PTHR30250">
    <property type="entry name" value="PST FAMILY PREDICTED COLANIC ACID TRANSPORTER"/>
    <property type="match status" value="1"/>
</dbReference>
<dbReference type="PATRIC" id="fig|1423726.3.peg.2210"/>
<evidence type="ECO:0000256" key="6">
    <source>
        <dbReference type="SAM" id="MobiDB-lite"/>
    </source>
</evidence>
<feature type="region of interest" description="Disordered" evidence="6">
    <location>
        <begin position="58"/>
        <end position="83"/>
    </location>
</feature>
<dbReference type="InterPro" id="IPR002797">
    <property type="entry name" value="Polysacc_synth"/>
</dbReference>
<evidence type="ECO:0000313" key="9">
    <source>
        <dbReference type="Proteomes" id="UP000051461"/>
    </source>
</evidence>
<feature type="transmembrane region" description="Helical" evidence="7">
    <location>
        <begin position="170"/>
        <end position="190"/>
    </location>
</feature>
<dbReference type="EMBL" id="AZDA01000143">
    <property type="protein sequence ID" value="KRK32446.1"/>
    <property type="molecule type" value="Genomic_DNA"/>
</dbReference>
<feature type="transmembrane region" description="Helical" evidence="7">
    <location>
        <begin position="413"/>
        <end position="437"/>
    </location>
</feature>
<keyword evidence="4 7" id="KW-1133">Transmembrane helix</keyword>
<evidence type="ECO:0000256" key="1">
    <source>
        <dbReference type="ARBA" id="ARBA00004651"/>
    </source>
</evidence>
<evidence type="ECO:0000256" key="5">
    <source>
        <dbReference type="ARBA" id="ARBA00023136"/>
    </source>
</evidence>
<dbReference type="STRING" id="1423726.FC07_GL002132"/>
<feature type="transmembrane region" description="Helical" evidence="7">
    <location>
        <begin position="500"/>
        <end position="519"/>
    </location>
</feature>
<comment type="caution">
    <text evidence="8">The sequence shown here is derived from an EMBL/GenBank/DDBJ whole genome shotgun (WGS) entry which is preliminary data.</text>
</comment>
<feature type="transmembrane region" description="Helical" evidence="7">
    <location>
        <begin position="91"/>
        <end position="113"/>
    </location>
</feature>
<evidence type="ECO:0000313" key="8">
    <source>
        <dbReference type="EMBL" id="KRK32446.1"/>
    </source>
</evidence>
<accession>A0A0R1GDX7</accession>
<dbReference type="AlphaFoldDB" id="A0A0R1GDX7"/>